<evidence type="ECO:0000313" key="8">
    <source>
        <dbReference type="EMBL" id="MEQ2470990.1"/>
    </source>
</evidence>
<comment type="caution">
    <text evidence="8">The sequence shown here is derived from an EMBL/GenBank/DDBJ whole genome shotgun (WGS) entry which is preliminary data.</text>
</comment>
<keyword evidence="6" id="KW-0676">Redox-active center</keyword>
<evidence type="ECO:0000256" key="1">
    <source>
        <dbReference type="ARBA" id="ARBA00001974"/>
    </source>
</evidence>
<dbReference type="InterPro" id="IPR036188">
    <property type="entry name" value="FAD/NAD-bd_sf"/>
</dbReference>
<dbReference type="CDD" id="cd00158">
    <property type="entry name" value="RHOD"/>
    <property type="match status" value="1"/>
</dbReference>
<accession>A0ABV1FDV4</accession>
<dbReference type="Pfam" id="PF07992">
    <property type="entry name" value="Pyr_redox_2"/>
    <property type="match status" value="1"/>
</dbReference>
<dbReference type="PANTHER" id="PTHR43429">
    <property type="entry name" value="PYRIDINE NUCLEOTIDE-DISULFIDE OXIDOREDUCTASE DOMAIN-CONTAINING"/>
    <property type="match status" value="1"/>
</dbReference>
<dbReference type="Pfam" id="PF02852">
    <property type="entry name" value="Pyr_redox_dim"/>
    <property type="match status" value="1"/>
</dbReference>
<name>A0ABV1FDV4_9FIRM</name>
<dbReference type="InterPro" id="IPR004099">
    <property type="entry name" value="Pyr_nucl-diS_OxRdtase_dimer"/>
</dbReference>
<protein>
    <submittedName>
        <fullName evidence="8">FAD-dependent oxidoreductase</fullName>
    </submittedName>
</protein>
<dbReference type="Gene3D" id="3.40.250.10">
    <property type="entry name" value="Rhodanese-like domain"/>
    <property type="match status" value="1"/>
</dbReference>
<dbReference type="SUPFAM" id="SSF52821">
    <property type="entry name" value="Rhodanese/Cell cycle control phosphatase"/>
    <property type="match status" value="1"/>
</dbReference>
<organism evidence="8 9">
    <name type="scientific">Laedolimicola intestinihominis</name>
    <dbReference type="NCBI Taxonomy" id="3133166"/>
    <lineage>
        <taxon>Bacteria</taxon>
        <taxon>Bacillati</taxon>
        <taxon>Bacillota</taxon>
        <taxon>Clostridia</taxon>
        <taxon>Lachnospirales</taxon>
        <taxon>Lachnospiraceae</taxon>
        <taxon>Laedolimicola</taxon>
    </lineage>
</organism>
<keyword evidence="5" id="KW-0560">Oxidoreductase</keyword>
<evidence type="ECO:0000313" key="9">
    <source>
        <dbReference type="Proteomes" id="UP001438008"/>
    </source>
</evidence>
<keyword evidence="4" id="KW-0274">FAD</keyword>
<evidence type="ECO:0000256" key="2">
    <source>
        <dbReference type="ARBA" id="ARBA00009130"/>
    </source>
</evidence>
<dbReference type="SUPFAM" id="SSF55424">
    <property type="entry name" value="FAD/NAD-linked reductases, dimerisation (C-terminal) domain"/>
    <property type="match status" value="1"/>
</dbReference>
<keyword evidence="3" id="KW-0285">Flavoprotein</keyword>
<evidence type="ECO:0000259" key="7">
    <source>
        <dbReference type="PROSITE" id="PS50206"/>
    </source>
</evidence>
<dbReference type="InterPro" id="IPR023753">
    <property type="entry name" value="FAD/NAD-binding_dom"/>
</dbReference>
<evidence type="ECO:0000256" key="3">
    <source>
        <dbReference type="ARBA" id="ARBA00022630"/>
    </source>
</evidence>
<dbReference type="PANTHER" id="PTHR43429:SF1">
    <property type="entry name" value="NAD(P)H SULFUR OXIDOREDUCTASE (COA-DEPENDENT)"/>
    <property type="match status" value="1"/>
</dbReference>
<reference evidence="8 9" key="1">
    <citation type="submission" date="2024-03" db="EMBL/GenBank/DDBJ databases">
        <title>Human intestinal bacterial collection.</title>
        <authorList>
            <person name="Pauvert C."/>
            <person name="Hitch T.C.A."/>
            <person name="Clavel T."/>
        </authorList>
    </citation>
    <scope>NUCLEOTIDE SEQUENCE [LARGE SCALE GENOMIC DNA]</scope>
    <source>
        <strain evidence="8 9">CLA-AA-H132</strain>
    </source>
</reference>
<evidence type="ECO:0000256" key="5">
    <source>
        <dbReference type="ARBA" id="ARBA00023002"/>
    </source>
</evidence>
<comment type="cofactor">
    <cofactor evidence="1">
        <name>FAD</name>
        <dbReference type="ChEBI" id="CHEBI:57692"/>
    </cofactor>
</comment>
<dbReference type="RefSeq" id="WP_349163301.1">
    <property type="nucleotide sequence ID" value="NZ_JBBMFE010000001.1"/>
</dbReference>
<gene>
    <name evidence="8" type="ORF">WMO29_00510</name>
</gene>
<evidence type="ECO:0000256" key="4">
    <source>
        <dbReference type="ARBA" id="ARBA00022827"/>
    </source>
</evidence>
<dbReference type="InterPro" id="IPR001763">
    <property type="entry name" value="Rhodanese-like_dom"/>
</dbReference>
<feature type="domain" description="Rhodanese" evidence="7">
    <location>
        <begin position="494"/>
        <end position="541"/>
    </location>
</feature>
<sequence>MKVIVVGGVAAGTKAAAKLKREDRNADIRILTKGKDISYAGCGLPYYVSGVIREKKDLLVHTPESYEKVTGVSVKIRTEVTKVDRKGKTVEAVNLDTGAVETYAYDKLVIATGARPFEPDCPGTQLKNVFYMRTPEDADMLRQTVEAGEIRRAVIVGGGFIGLEIAENLAAKDVKVSVIDFAPHILPGFLDPEIADYVENKLADAGVMCFTGTGLEEILGEEKVEKVKTSRRAMKADACILAMGIRPNTEFLQDAGLEMFKGALLTNQALQTNDPDIYAVGDCAMVTNRITGKPQWSPMGSTANIAGRAAAMHLAGKKISYPGVLGTGVAKLAGIQIGRTGLTEQAAKDAGYPVESVICVVDDKAHYYPGADLFVIKLVADRESHRLLGMQTAGKGAVDKLADIAVTAISMKATLEDLQYMDFAYAPPFSTAIHPLQHAVNILLNKLNGELDSMTAAEYAEEGENYRIVDAGITPSLHGYPYVDLNSLDGPADGLGRNEKLLLVCSKGKRAYLVQNRLKAYGYTDTKVLEGGMTFHTELTEEE</sequence>
<dbReference type="InterPro" id="IPR016156">
    <property type="entry name" value="FAD/NAD-linked_Rdtase_dimer_sf"/>
</dbReference>
<dbReference type="PRINTS" id="PR00368">
    <property type="entry name" value="FADPNR"/>
</dbReference>
<dbReference type="Proteomes" id="UP001438008">
    <property type="component" value="Unassembled WGS sequence"/>
</dbReference>
<comment type="similarity">
    <text evidence="2">Belongs to the class-III pyridine nucleotide-disulfide oxidoreductase family.</text>
</comment>
<dbReference type="PRINTS" id="PR00411">
    <property type="entry name" value="PNDRDTASEI"/>
</dbReference>
<dbReference type="InterPro" id="IPR036873">
    <property type="entry name" value="Rhodanese-like_dom_sf"/>
</dbReference>
<dbReference type="SUPFAM" id="SSF51905">
    <property type="entry name" value="FAD/NAD(P)-binding domain"/>
    <property type="match status" value="2"/>
</dbReference>
<evidence type="ECO:0000256" key="6">
    <source>
        <dbReference type="ARBA" id="ARBA00023284"/>
    </source>
</evidence>
<dbReference type="PROSITE" id="PS50206">
    <property type="entry name" value="RHODANESE_3"/>
    <property type="match status" value="1"/>
</dbReference>
<dbReference type="InterPro" id="IPR050260">
    <property type="entry name" value="FAD-bd_OxRdtase"/>
</dbReference>
<dbReference type="EMBL" id="JBBMFE010000001">
    <property type="protein sequence ID" value="MEQ2470990.1"/>
    <property type="molecule type" value="Genomic_DNA"/>
</dbReference>
<keyword evidence="9" id="KW-1185">Reference proteome</keyword>
<dbReference type="Gene3D" id="3.50.50.60">
    <property type="entry name" value="FAD/NAD(P)-binding domain"/>
    <property type="match status" value="2"/>
</dbReference>
<proteinExistence type="inferred from homology"/>